<dbReference type="RefSeq" id="WP_091215685.1">
    <property type="nucleotide sequence ID" value="NZ_FNHE01000003.1"/>
</dbReference>
<organism evidence="2 3">
    <name type="scientific">Geodermatophilus siccatus</name>
    <dbReference type="NCBI Taxonomy" id="1137991"/>
    <lineage>
        <taxon>Bacteria</taxon>
        <taxon>Bacillati</taxon>
        <taxon>Actinomycetota</taxon>
        <taxon>Actinomycetes</taxon>
        <taxon>Geodermatophilales</taxon>
        <taxon>Geodermatophilaceae</taxon>
        <taxon>Geodermatophilus</taxon>
    </lineage>
</organism>
<keyword evidence="3" id="KW-1185">Reference proteome</keyword>
<dbReference type="OrthoDB" id="3216372at2"/>
<protein>
    <recommendedName>
        <fullName evidence="1">DUF5615 domain-containing protein</fullName>
    </recommendedName>
</protein>
<dbReference type="InterPro" id="IPR041049">
    <property type="entry name" value="DUF5615"/>
</dbReference>
<dbReference type="Pfam" id="PF18480">
    <property type="entry name" value="DUF5615"/>
    <property type="match status" value="1"/>
</dbReference>
<evidence type="ECO:0000313" key="3">
    <source>
        <dbReference type="Proteomes" id="UP000198680"/>
    </source>
</evidence>
<dbReference type="AlphaFoldDB" id="A0A1G9PZQ5"/>
<evidence type="ECO:0000313" key="2">
    <source>
        <dbReference type="EMBL" id="SDM04143.1"/>
    </source>
</evidence>
<proteinExistence type="predicted"/>
<dbReference type="EMBL" id="FNHE01000003">
    <property type="protein sequence ID" value="SDM04143.1"/>
    <property type="molecule type" value="Genomic_DNA"/>
</dbReference>
<dbReference type="Proteomes" id="UP000198680">
    <property type="component" value="Unassembled WGS sequence"/>
</dbReference>
<evidence type="ECO:0000259" key="1">
    <source>
        <dbReference type="Pfam" id="PF18480"/>
    </source>
</evidence>
<dbReference type="STRING" id="1137991.SAMN05660642_01433"/>
<feature type="domain" description="DUF5615" evidence="1">
    <location>
        <begin position="1"/>
        <end position="108"/>
    </location>
</feature>
<sequence length="119" mass="12405">MKVKLDENIPRSARQVLIAAGHDVDTVVDEDLAGATDPQVVTAAAATGRLLITLDRGLGDIRAYPPGSHAGILVLRPLDQSAPAVAAALTEVVAGHDLSMLAGTVTVAQRGLLRIRRLQ</sequence>
<reference evidence="3" key="1">
    <citation type="submission" date="2016-10" db="EMBL/GenBank/DDBJ databases">
        <authorList>
            <person name="Varghese N."/>
            <person name="Submissions S."/>
        </authorList>
    </citation>
    <scope>NUCLEOTIDE SEQUENCE [LARGE SCALE GENOMIC DNA]</scope>
    <source>
        <strain evidence="3">DSM 45419</strain>
    </source>
</reference>
<accession>A0A1G9PZQ5</accession>
<name>A0A1G9PZQ5_9ACTN</name>
<gene>
    <name evidence="2" type="ORF">SAMN05660642_01433</name>
</gene>